<dbReference type="InterPro" id="IPR056527">
    <property type="entry name" value="WD40_RFWD3"/>
</dbReference>
<feature type="region of interest" description="Disordered" evidence="7">
    <location>
        <begin position="135"/>
        <end position="159"/>
    </location>
</feature>
<dbReference type="EC" id="2.3.2.27" evidence="2"/>
<keyword evidence="5" id="KW-0862">Zinc</keyword>
<dbReference type="PROSITE" id="PS50089">
    <property type="entry name" value="ZF_RING_2"/>
    <property type="match status" value="1"/>
</dbReference>
<dbReference type="Pfam" id="PF23419">
    <property type="entry name" value="WD40_RFWD3"/>
    <property type="match status" value="1"/>
</dbReference>
<comment type="catalytic activity">
    <reaction evidence="1">
        <text>S-ubiquitinyl-[E2 ubiquitin-conjugating enzyme]-L-cysteine + [acceptor protein]-L-lysine = [E2 ubiquitin-conjugating enzyme]-L-cysteine + N(6)-ubiquitinyl-[acceptor protein]-L-lysine.</text>
        <dbReference type="EC" id="2.3.2.27"/>
    </reaction>
</comment>
<dbReference type="PANTHER" id="PTHR16047:SF13">
    <property type="entry name" value="E3 UBIQUITIN-PROTEIN LIGASE RFWD3"/>
    <property type="match status" value="1"/>
</dbReference>
<organism evidence="9">
    <name type="scientific">Manihot esculenta</name>
    <name type="common">Cassava</name>
    <name type="synonym">Jatropha manihot</name>
    <dbReference type="NCBI Taxonomy" id="3983"/>
    <lineage>
        <taxon>Eukaryota</taxon>
        <taxon>Viridiplantae</taxon>
        <taxon>Streptophyta</taxon>
        <taxon>Embryophyta</taxon>
        <taxon>Tracheophyta</taxon>
        <taxon>Spermatophyta</taxon>
        <taxon>Magnoliopsida</taxon>
        <taxon>eudicotyledons</taxon>
        <taxon>Gunneridae</taxon>
        <taxon>Pentapetalae</taxon>
        <taxon>rosids</taxon>
        <taxon>fabids</taxon>
        <taxon>Malpighiales</taxon>
        <taxon>Euphorbiaceae</taxon>
        <taxon>Crotonoideae</taxon>
        <taxon>Manihoteae</taxon>
        <taxon>Manihot</taxon>
    </lineage>
</organism>
<proteinExistence type="predicted"/>
<keyword evidence="5" id="KW-0479">Metal-binding</keyword>
<comment type="subcellular location">
    <subcellularLocation>
        <location evidence="4">Nucleus</location>
        <location evidence="4">Nuclear body</location>
    </subcellularLocation>
</comment>
<keyword evidence="6" id="KW-0175">Coiled coil</keyword>
<dbReference type="SUPFAM" id="SSF50978">
    <property type="entry name" value="WD40 repeat-like"/>
    <property type="match status" value="1"/>
</dbReference>
<sequence>MTRGRRASPITSQPYQHERWRKLNDCLIEEGTLARPCVWVRVTEMDDIIVGLKTKRTPVFFSICSLVLSQLHALMAQPYESDEENDAAFVYPGFEFEEETENHLESEEEEDDEEYIPVVNSPRVVGNVSLNPGRVSVEEERSKRRRAEHGGEGGGETCSLIADENAESSQGREWNRTQIDGLFCPICMDAWTSEGDHHISCLPCGHIFGLSCISRWLKQSRSSAKCPQCNRKCTLKDVRKLFAPRIAVIDEESQKTIRSLEVKCASLEKKSADWCRKESEWQKREAELQLKVNQLTERTTYLEHLVEDMQSRSNVPFTAGRNSQGHKIPGIINSKLCCRGSSSIFVLERELQVDGARLFDIDAFGQILLLVRRLPKIGGSHVLTKMNLLPPHESEDILLPSSMKIIKDLHISPFNGSHALCASLAKKLSVLSMESNSVILSYDLLGPAWSCCWDLHSSYYMYAGLQNGLLLAFDMRQTRGPVESSPGLTNNPIHTLYSVQSNSSSGVRTLLSASSIGICQWNFGSTEERPSLVPQTANQGVCISLAHCLSGDDVVVTFRPKVEMTNEMAYSQSSLTPCSISGRGVLGSHLHLKRVGDKYEQLGISCATVSNIQLPRSVIVDRENEKPLFAAGDEETLGLILQELPTFKFDQSLKSHKHHICDVKYTSTLTQGLLGCLSEDRLQLYSSKMR</sequence>
<evidence type="ECO:0000256" key="5">
    <source>
        <dbReference type="PROSITE-ProRule" id="PRU00175"/>
    </source>
</evidence>
<dbReference type="GO" id="GO:0036297">
    <property type="term" value="P:interstrand cross-link repair"/>
    <property type="evidence" value="ECO:0007669"/>
    <property type="project" value="InterPro"/>
</dbReference>
<accession>A0A2C9V8D3</accession>
<dbReference type="InterPro" id="IPR013083">
    <property type="entry name" value="Znf_RING/FYVE/PHD"/>
</dbReference>
<protein>
    <recommendedName>
        <fullName evidence="2">RING-type E3 ubiquitin transferase</fullName>
        <ecNumber evidence="2">2.3.2.27</ecNumber>
    </recommendedName>
</protein>
<dbReference type="Gene3D" id="2.130.10.10">
    <property type="entry name" value="YVTN repeat-like/Quinoprotein amine dehydrogenase"/>
    <property type="match status" value="1"/>
</dbReference>
<dbReference type="Gene3D" id="3.30.40.10">
    <property type="entry name" value="Zinc/RING finger domain, C3HC4 (zinc finger)"/>
    <property type="match status" value="1"/>
</dbReference>
<evidence type="ECO:0000313" key="9">
    <source>
        <dbReference type="EMBL" id="OAY40988.1"/>
    </source>
</evidence>
<name>A0A2C9V8D3_MANES</name>
<evidence type="ECO:0000259" key="8">
    <source>
        <dbReference type="PROSITE" id="PS50089"/>
    </source>
</evidence>
<evidence type="ECO:0000256" key="2">
    <source>
        <dbReference type="ARBA" id="ARBA00012483"/>
    </source>
</evidence>
<dbReference type="GO" id="GO:0008270">
    <property type="term" value="F:zinc ion binding"/>
    <property type="evidence" value="ECO:0007669"/>
    <property type="project" value="UniProtKB-KW"/>
</dbReference>
<dbReference type="CDD" id="cd16450">
    <property type="entry name" value="mRING-C3HGC3_RFWD3"/>
    <property type="match status" value="1"/>
</dbReference>
<dbReference type="InterPro" id="IPR015943">
    <property type="entry name" value="WD40/YVTN_repeat-like_dom_sf"/>
</dbReference>
<evidence type="ECO:0000256" key="6">
    <source>
        <dbReference type="SAM" id="Coils"/>
    </source>
</evidence>
<dbReference type="Pfam" id="PF13639">
    <property type="entry name" value="zf-RING_2"/>
    <property type="match status" value="1"/>
</dbReference>
<dbReference type="GO" id="GO:0061630">
    <property type="term" value="F:ubiquitin protein ligase activity"/>
    <property type="evidence" value="ECO:0007669"/>
    <property type="project" value="UniProtKB-EC"/>
</dbReference>
<keyword evidence="5" id="KW-0863">Zinc-finger</keyword>
<dbReference type="STRING" id="3983.A0A2C9V8D3"/>
<feature type="domain" description="RING-type" evidence="8">
    <location>
        <begin position="184"/>
        <end position="230"/>
    </location>
</feature>
<evidence type="ECO:0000256" key="3">
    <source>
        <dbReference type="ARBA" id="ARBA00022574"/>
    </source>
</evidence>
<dbReference type="PANTHER" id="PTHR16047">
    <property type="entry name" value="RFWD3 PROTEIN"/>
    <property type="match status" value="1"/>
</dbReference>
<gene>
    <name evidence="9" type="ORF">MANES_09G065000</name>
</gene>
<reference evidence="9" key="1">
    <citation type="submission" date="2016-02" db="EMBL/GenBank/DDBJ databases">
        <title>WGS assembly of Manihot esculenta.</title>
        <authorList>
            <person name="Bredeson J.V."/>
            <person name="Prochnik S.E."/>
            <person name="Lyons J.B."/>
            <person name="Schmutz J."/>
            <person name="Grimwood J."/>
            <person name="Vrebalov J."/>
            <person name="Bart R.S."/>
            <person name="Amuge T."/>
            <person name="Ferguson M.E."/>
            <person name="Green R."/>
            <person name="Putnam N."/>
            <person name="Stites J."/>
            <person name="Rounsley S."/>
            <person name="Rokhsar D.S."/>
        </authorList>
    </citation>
    <scope>NUCLEOTIDE SEQUENCE [LARGE SCALE GENOMIC DNA]</scope>
    <source>
        <tissue evidence="9">Leaf</tissue>
    </source>
</reference>
<evidence type="ECO:0000256" key="1">
    <source>
        <dbReference type="ARBA" id="ARBA00000900"/>
    </source>
</evidence>
<dbReference type="SUPFAM" id="SSF57850">
    <property type="entry name" value="RING/U-box"/>
    <property type="match status" value="1"/>
</dbReference>
<dbReference type="InterPro" id="IPR037381">
    <property type="entry name" value="RFWD3"/>
</dbReference>
<dbReference type="InterPro" id="IPR001841">
    <property type="entry name" value="Znf_RING"/>
</dbReference>
<dbReference type="SMART" id="SM00184">
    <property type="entry name" value="RING"/>
    <property type="match status" value="1"/>
</dbReference>
<keyword evidence="3" id="KW-0853">WD repeat</keyword>
<dbReference type="GO" id="GO:0016567">
    <property type="term" value="P:protein ubiquitination"/>
    <property type="evidence" value="ECO:0007669"/>
    <property type="project" value="InterPro"/>
</dbReference>
<dbReference type="InterPro" id="IPR036322">
    <property type="entry name" value="WD40_repeat_dom_sf"/>
</dbReference>
<dbReference type="GO" id="GO:0016604">
    <property type="term" value="C:nuclear body"/>
    <property type="evidence" value="ECO:0007669"/>
    <property type="project" value="UniProtKB-SubCell"/>
</dbReference>
<evidence type="ECO:0000256" key="4">
    <source>
        <dbReference type="ARBA" id="ARBA00034306"/>
    </source>
</evidence>
<feature type="coiled-coil region" evidence="6">
    <location>
        <begin position="250"/>
        <end position="298"/>
    </location>
</feature>
<dbReference type="EMBL" id="CM004395">
    <property type="protein sequence ID" value="OAY40988.1"/>
    <property type="molecule type" value="Genomic_DNA"/>
</dbReference>
<evidence type="ECO:0000256" key="7">
    <source>
        <dbReference type="SAM" id="MobiDB-lite"/>
    </source>
</evidence>
<dbReference type="AlphaFoldDB" id="A0A2C9V8D3"/>